<evidence type="ECO:0000313" key="1">
    <source>
        <dbReference type="EMBL" id="QQK07041.1"/>
    </source>
</evidence>
<name>A0AC61MNA2_9FIRM</name>
<protein>
    <submittedName>
        <fullName evidence="1">Threonine synthase</fullName>
        <ecNumber evidence="1">4.2.3.1</ecNumber>
    </submittedName>
</protein>
<gene>
    <name evidence="1" type="ORF">JFY71_06740</name>
</gene>
<dbReference type="EC" id="4.2.3.1" evidence="1"/>
<keyword evidence="1" id="KW-0456">Lyase</keyword>
<accession>A0AC61MNA2</accession>
<dbReference type="EMBL" id="CP066744">
    <property type="protein sequence ID" value="QQK07041.1"/>
    <property type="molecule type" value="Genomic_DNA"/>
</dbReference>
<proteinExistence type="predicted"/>
<dbReference type="Proteomes" id="UP000595814">
    <property type="component" value="Chromosome"/>
</dbReference>
<organism evidence="1 2">
    <name type="scientific">Miniphocaeibacter halophilus</name>
    <dbReference type="NCBI Taxonomy" id="2931922"/>
    <lineage>
        <taxon>Bacteria</taxon>
        <taxon>Bacillati</taxon>
        <taxon>Bacillota</taxon>
        <taxon>Tissierellia</taxon>
        <taxon>Tissierellales</taxon>
        <taxon>Peptoniphilaceae</taxon>
        <taxon>Miniphocaeibacter</taxon>
    </lineage>
</organism>
<keyword evidence="2" id="KW-1185">Reference proteome</keyword>
<evidence type="ECO:0000313" key="2">
    <source>
        <dbReference type="Proteomes" id="UP000595814"/>
    </source>
</evidence>
<sequence length="497" mass="56446">MKFKSTRDSNVYIDSKNALLKGISDEGGLFIPEEFPKLGSINHMMDMQYKDLAYYILGKFFTDFTPEELSACVNGAYNSTNFSDPYIAPIRKTSDRYFVELYHGRTSAFKDMALSIFPYFIQTALKTSEEFDNIVILVATSGDTGKAALEGFKDVDNIRIAVLYPQDGVSSIQKLQMQTQEGNNTYVLGVVGNFDDCQTTVKNIFANKEFNKKLNEDRIQLSSANSINVGRLLPQIVYYYSSYINLLKFGEIKNNEKINIVVPTGNFGNILAAYYAKEMGLPINKLICASNDNNVLTDFINKGIYDKNNDLILTTSPSMDVLVSSNVERFLYHMSNENTDIVSDLMKKLNEKGRYEIDDSILNNMDFMNAYYAKEEEVNEKILSTLLNEKYLIDTHTAVASVAYDKYLKETDDRTKTLIDSTASPYKFSKDILKALDIDTNNLNDFEIMNKLHNITSVPIPKNLSSLQNKEIRFNEYSKKEDILNNIKKFIGDNNNA</sequence>
<reference evidence="1 2" key="1">
    <citation type="journal article" date="2022" name="Int. J. Syst. Evol. Microbiol.">
        <title>Miniphocaeibacter halophilus sp. nov., an ammonium-tolerant acetate-producing bacterium isolated from a biogas system.</title>
        <authorList>
            <person name="Schnurer A."/>
            <person name="Singh A."/>
            <person name="Bi S."/>
            <person name="Qiao W."/>
            <person name="Westerholm M."/>
        </authorList>
    </citation>
    <scope>NUCLEOTIDE SEQUENCE [LARGE SCALE GENOMIC DNA]</scope>
    <source>
        <strain evidence="1 2">AMB_01</strain>
    </source>
</reference>